<comment type="caution">
    <text evidence="2">The sequence shown here is derived from an EMBL/GenBank/DDBJ whole genome shotgun (WGS) entry which is preliminary data.</text>
</comment>
<name>A0A9P9D2X6_9HYPO</name>
<keyword evidence="3" id="KW-1185">Reference proteome</keyword>
<feature type="region of interest" description="Disordered" evidence="1">
    <location>
        <begin position="1"/>
        <end position="24"/>
    </location>
</feature>
<proteinExistence type="predicted"/>
<gene>
    <name evidence="2" type="ORF">B0J13DRAFT_534319</name>
</gene>
<dbReference type="AlphaFoldDB" id="A0A9P9D2X6"/>
<dbReference type="Proteomes" id="UP000717696">
    <property type="component" value="Unassembled WGS sequence"/>
</dbReference>
<organism evidence="2 3">
    <name type="scientific">Dactylonectria estremocensis</name>
    <dbReference type="NCBI Taxonomy" id="1079267"/>
    <lineage>
        <taxon>Eukaryota</taxon>
        <taxon>Fungi</taxon>
        <taxon>Dikarya</taxon>
        <taxon>Ascomycota</taxon>
        <taxon>Pezizomycotina</taxon>
        <taxon>Sordariomycetes</taxon>
        <taxon>Hypocreomycetidae</taxon>
        <taxon>Hypocreales</taxon>
        <taxon>Nectriaceae</taxon>
        <taxon>Dactylonectria</taxon>
    </lineage>
</organism>
<protein>
    <submittedName>
        <fullName evidence="2">Uncharacterized protein</fullName>
    </submittedName>
</protein>
<dbReference type="OrthoDB" id="10595135at2759"/>
<sequence length="227" mass="25019">MNGGSRVPLALRPASEEEAHNQPNMAMLAGPDFCLSAEMMEAGRRSLVVGLGLRTVADISEESRNEIFGQWRWARTVESFGQVASEAEDAVEDGAPSAGPSRQPGRKRAGSGRTDQPAKAFGMLARLPSVPVDSFEADMLEDGFLDGWTREGVGRVLEGLGRRRLHSSARLTAIAAIRYSWRITTFSMCLRFKLFESADKATRARGEVLYTSFHVSVKRRTRVPRFT</sequence>
<evidence type="ECO:0000313" key="3">
    <source>
        <dbReference type="Proteomes" id="UP000717696"/>
    </source>
</evidence>
<reference evidence="2" key="1">
    <citation type="journal article" date="2021" name="Nat. Commun.">
        <title>Genetic determinants of endophytism in the Arabidopsis root mycobiome.</title>
        <authorList>
            <person name="Mesny F."/>
            <person name="Miyauchi S."/>
            <person name="Thiergart T."/>
            <person name="Pickel B."/>
            <person name="Atanasova L."/>
            <person name="Karlsson M."/>
            <person name="Huettel B."/>
            <person name="Barry K.W."/>
            <person name="Haridas S."/>
            <person name="Chen C."/>
            <person name="Bauer D."/>
            <person name="Andreopoulos W."/>
            <person name="Pangilinan J."/>
            <person name="LaButti K."/>
            <person name="Riley R."/>
            <person name="Lipzen A."/>
            <person name="Clum A."/>
            <person name="Drula E."/>
            <person name="Henrissat B."/>
            <person name="Kohler A."/>
            <person name="Grigoriev I.V."/>
            <person name="Martin F.M."/>
            <person name="Hacquard S."/>
        </authorList>
    </citation>
    <scope>NUCLEOTIDE SEQUENCE</scope>
    <source>
        <strain evidence="2">MPI-CAGE-AT-0021</strain>
    </source>
</reference>
<accession>A0A9P9D2X6</accession>
<evidence type="ECO:0000256" key="1">
    <source>
        <dbReference type="SAM" id="MobiDB-lite"/>
    </source>
</evidence>
<dbReference type="EMBL" id="JAGMUU010000056">
    <property type="protein sequence ID" value="KAH7111461.1"/>
    <property type="molecule type" value="Genomic_DNA"/>
</dbReference>
<feature type="region of interest" description="Disordered" evidence="1">
    <location>
        <begin position="85"/>
        <end position="116"/>
    </location>
</feature>
<evidence type="ECO:0000313" key="2">
    <source>
        <dbReference type="EMBL" id="KAH7111461.1"/>
    </source>
</evidence>